<keyword evidence="1" id="KW-0175">Coiled coil</keyword>
<keyword evidence="3" id="KW-1185">Reference proteome</keyword>
<evidence type="ECO:0000313" key="3">
    <source>
        <dbReference type="Proteomes" id="UP000243686"/>
    </source>
</evidence>
<dbReference type="GO" id="GO:0000922">
    <property type="term" value="C:spindle pole"/>
    <property type="evidence" value="ECO:0007669"/>
    <property type="project" value="InterPro"/>
</dbReference>
<dbReference type="InterPro" id="IPR026619">
    <property type="entry name" value="CEP95"/>
</dbReference>
<proteinExistence type="predicted"/>
<evidence type="ECO:0008006" key="4">
    <source>
        <dbReference type="Google" id="ProtNLM"/>
    </source>
</evidence>
<dbReference type="PANTHER" id="PTHR22545">
    <property type="entry name" value="CENTROSOMAL PROTEIN OF 95 KDA"/>
    <property type="match status" value="1"/>
</dbReference>
<dbReference type="AlphaFoldDB" id="A0A1S8WYA9"/>
<dbReference type="GO" id="GO:0005813">
    <property type="term" value="C:centrosome"/>
    <property type="evidence" value="ECO:0007669"/>
    <property type="project" value="InterPro"/>
</dbReference>
<reference evidence="2 3" key="1">
    <citation type="submission" date="2015-03" db="EMBL/GenBank/DDBJ databases">
        <title>Draft genome of the nematode, Opisthorchis viverrini.</title>
        <authorList>
            <person name="Mitreva M."/>
        </authorList>
    </citation>
    <scope>NUCLEOTIDE SEQUENCE [LARGE SCALE GENOMIC DNA]</scope>
    <source>
        <strain evidence="2">Khon Kaen</strain>
    </source>
</reference>
<dbReference type="PANTHER" id="PTHR22545:SF0">
    <property type="entry name" value="CENTROSOMAL PROTEIN OF 95 KDA"/>
    <property type="match status" value="1"/>
</dbReference>
<feature type="coiled-coil region" evidence="1">
    <location>
        <begin position="484"/>
        <end position="544"/>
    </location>
</feature>
<evidence type="ECO:0000313" key="2">
    <source>
        <dbReference type="EMBL" id="OON19394.1"/>
    </source>
</evidence>
<name>A0A1S8WYA9_OPIVI</name>
<organism evidence="2 3">
    <name type="scientific">Opisthorchis viverrini</name>
    <name type="common">Southeast Asian liver fluke</name>
    <dbReference type="NCBI Taxonomy" id="6198"/>
    <lineage>
        <taxon>Eukaryota</taxon>
        <taxon>Metazoa</taxon>
        <taxon>Spiralia</taxon>
        <taxon>Lophotrochozoa</taxon>
        <taxon>Platyhelminthes</taxon>
        <taxon>Trematoda</taxon>
        <taxon>Digenea</taxon>
        <taxon>Opisthorchiida</taxon>
        <taxon>Opisthorchiata</taxon>
        <taxon>Opisthorchiidae</taxon>
        <taxon>Opisthorchis</taxon>
    </lineage>
</organism>
<dbReference type="Proteomes" id="UP000243686">
    <property type="component" value="Unassembled WGS sequence"/>
</dbReference>
<evidence type="ECO:0000256" key="1">
    <source>
        <dbReference type="SAM" id="Coils"/>
    </source>
</evidence>
<dbReference type="EMBL" id="KV893343">
    <property type="protein sequence ID" value="OON19394.1"/>
    <property type="molecule type" value="Genomic_DNA"/>
</dbReference>
<sequence>MYTVKDDPIHSKLSHPHAAYFTACKLDIKPHGFDNKSTYLETRTSLRIHFGSPRMWTASSVLSLSTRICTSLGLQHTCSQLEDINVNFLQEVLERLVGFRSTASSPACVLTEHLDKISEVTQVPICHIRASDLLDSDLTAWGNLLEILEFLVNFVRTNESHESLEQSLSSYESTQSLCSPVKHSALEDVRDRVNNLLTELDSKKFPVTSREKAEGQARGDHFSEYSSSDIVDRNLGCAPKTQHNASRLLYLREKLRGCLQDKEFAHLPIDRLRSDPRVTSFKHTNGNSCSRTSTSVCGSECGNSGGLVKPRARPLTWYTHDRRTQRPKTPEMETVLTNLLDEPGDLLDKLLAAFPTLDLDGHDTRVLRRKAAQLLGACSAVSSRPTSLPGISPSNRHKLTWVEERNRRRLAQLLRHSMRMSRFRDQKTADEEDRRLRAQLQERRRQLIRIRSYYQQYVSDFRAKKMAKVFEEEKVFRNFFQGLLAQERENLMDIQKLEREERNKCRILKEEQMANLEYTRRARMAFIKERLEQEEAQRTNSQRQQRLELIKQRRELRHTLETNVRELQRIMLENNDSVYFREKDASRMLQHRNEFAF</sequence>
<protein>
    <recommendedName>
        <fullName evidence="4">DUF5745 domain-containing protein</fullName>
    </recommendedName>
</protein>
<gene>
    <name evidence="2" type="ORF">X801_04740</name>
</gene>
<accession>A0A1S8WYA9</accession>